<reference evidence="5" key="1">
    <citation type="journal article" date="2014" name="Int. J. Syst. Evol. Microbiol.">
        <title>Complete genome sequence of Corynebacterium casei LMG S-19264T (=DSM 44701T), isolated from a smear-ripened cheese.</title>
        <authorList>
            <consortium name="US DOE Joint Genome Institute (JGI-PGF)"/>
            <person name="Walter F."/>
            <person name="Albersmeier A."/>
            <person name="Kalinowski J."/>
            <person name="Ruckert C."/>
        </authorList>
    </citation>
    <scope>NUCLEOTIDE SEQUENCE</scope>
    <source>
        <strain evidence="5">CGMCC 4.7278</strain>
    </source>
</reference>
<dbReference type="Pfam" id="PF21761">
    <property type="entry name" value="RedAm-like_C"/>
    <property type="match status" value="1"/>
</dbReference>
<evidence type="ECO:0000313" key="5">
    <source>
        <dbReference type="EMBL" id="GGK53107.1"/>
    </source>
</evidence>
<dbReference type="PIRSF" id="PIRSF000103">
    <property type="entry name" value="HIBADH"/>
    <property type="match status" value="1"/>
</dbReference>
<name>A0A917QJM1_9NOCA</name>
<evidence type="ECO:0000256" key="1">
    <source>
        <dbReference type="ARBA" id="ARBA00009080"/>
    </source>
</evidence>
<organism evidence="5 6">
    <name type="scientific">Nocardia camponoti</name>
    <dbReference type="NCBI Taxonomy" id="1616106"/>
    <lineage>
        <taxon>Bacteria</taxon>
        <taxon>Bacillati</taxon>
        <taxon>Actinomycetota</taxon>
        <taxon>Actinomycetes</taxon>
        <taxon>Mycobacteriales</taxon>
        <taxon>Nocardiaceae</taxon>
        <taxon>Nocardia</taxon>
    </lineage>
</organism>
<gene>
    <name evidence="5" type="ORF">GCM10011591_26110</name>
</gene>
<keyword evidence="2" id="KW-0560">Oxidoreductase</keyword>
<dbReference type="InterPro" id="IPR048666">
    <property type="entry name" value="RedAm-like_C"/>
</dbReference>
<dbReference type="EMBL" id="BMMW01000002">
    <property type="protein sequence ID" value="GGK53107.1"/>
    <property type="molecule type" value="Genomic_DNA"/>
</dbReference>
<dbReference type="GO" id="GO:0050661">
    <property type="term" value="F:NADP binding"/>
    <property type="evidence" value="ECO:0007669"/>
    <property type="project" value="InterPro"/>
</dbReference>
<protein>
    <submittedName>
        <fullName evidence="5">6-phosphogluconate dehydrogenase</fullName>
    </submittedName>
</protein>
<dbReference type="InterPro" id="IPR036291">
    <property type="entry name" value="NAD(P)-bd_dom_sf"/>
</dbReference>
<evidence type="ECO:0000256" key="2">
    <source>
        <dbReference type="ARBA" id="ARBA00023002"/>
    </source>
</evidence>
<dbReference type="InterPro" id="IPR015815">
    <property type="entry name" value="HIBADH-related"/>
</dbReference>
<dbReference type="Gene3D" id="3.40.50.720">
    <property type="entry name" value="NAD(P)-binding Rossmann-like Domain"/>
    <property type="match status" value="1"/>
</dbReference>
<evidence type="ECO:0000259" key="4">
    <source>
        <dbReference type="Pfam" id="PF21761"/>
    </source>
</evidence>
<dbReference type="Pfam" id="PF03446">
    <property type="entry name" value="NAD_binding_2"/>
    <property type="match status" value="1"/>
</dbReference>
<dbReference type="AlphaFoldDB" id="A0A917QJM1"/>
<dbReference type="Gene3D" id="1.10.1040.10">
    <property type="entry name" value="N-(1-d-carboxylethyl)-l-norvaline Dehydrogenase, domain 2"/>
    <property type="match status" value="1"/>
</dbReference>
<dbReference type="GO" id="GO:0016491">
    <property type="term" value="F:oxidoreductase activity"/>
    <property type="evidence" value="ECO:0007669"/>
    <property type="project" value="UniProtKB-KW"/>
</dbReference>
<sequence length="279" mass="29673">MTQNAVSVLGLGPMGQAMVRALLAAGVEVTVWNRSVEKVEAMVALGAKRADTVTEAVAANEVSILSLTHYAAMYDVLGQADNLAGKVIVNLSSDSPAQARSGGAWVRERGAEFLSGGVMSAGDNIAHPASYIFYSGPASVFEKHADLLRPLSPQEYLGSDDGLSQVFYQALLTAFHPWLLAFDQAFAVIEKSGADIATFTPFAVRAAQAYPFFIEQFAELAQVGGLKTPAHLRMMAAGAEHIIAASEEVGVDASFSKLSHEFWVRAVEGSRSAYDLMRG</sequence>
<evidence type="ECO:0000313" key="6">
    <source>
        <dbReference type="Proteomes" id="UP000612956"/>
    </source>
</evidence>
<proteinExistence type="inferred from homology"/>
<keyword evidence="6" id="KW-1185">Reference proteome</keyword>
<dbReference type="SUPFAM" id="SSF51735">
    <property type="entry name" value="NAD(P)-binding Rossmann-fold domains"/>
    <property type="match status" value="1"/>
</dbReference>
<comment type="similarity">
    <text evidence="1">Belongs to the HIBADH-related family.</text>
</comment>
<dbReference type="InterPro" id="IPR013328">
    <property type="entry name" value="6PGD_dom2"/>
</dbReference>
<comment type="caution">
    <text evidence="5">The sequence shown here is derived from an EMBL/GenBank/DDBJ whole genome shotgun (WGS) entry which is preliminary data.</text>
</comment>
<evidence type="ECO:0000259" key="3">
    <source>
        <dbReference type="Pfam" id="PF03446"/>
    </source>
</evidence>
<dbReference type="InterPro" id="IPR051265">
    <property type="entry name" value="HIBADH-related_NP60_sf"/>
</dbReference>
<dbReference type="PANTHER" id="PTHR43580">
    <property type="entry name" value="OXIDOREDUCTASE GLYR1-RELATED"/>
    <property type="match status" value="1"/>
</dbReference>
<accession>A0A917QJM1</accession>
<dbReference type="RefSeq" id="WP_188829159.1">
    <property type="nucleotide sequence ID" value="NZ_BMMW01000002.1"/>
</dbReference>
<feature type="domain" description="NADPH-dependent reductive aminase-like C-terminal" evidence="4">
    <location>
        <begin position="160"/>
        <end position="273"/>
    </location>
</feature>
<feature type="domain" description="6-phosphogluconate dehydrogenase NADP-binding" evidence="3">
    <location>
        <begin position="6"/>
        <end position="152"/>
    </location>
</feature>
<dbReference type="Proteomes" id="UP000612956">
    <property type="component" value="Unassembled WGS sequence"/>
</dbReference>
<reference evidence="5" key="2">
    <citation type="submission" date="2020-09" db="EMBL/GenBank/DDBJ databases">
        <authorList>
            <person name="Sun Q."/>
            <person name="Zhou Y."/>
        </authorList>
    </citation>
    <scope>NUCLEOTIDE SEQUENCE</scope>
    <source>
        <strain evidence="5">CGMCC 4.7278</strain>
    </source>
</reference>
<dbReference type="PANTHER" id="PTHR43580:SF2">
    <property type="entry name" value="CYTOKINE-LIKE NUCLEAR FACTOR N-PAC"/>
    <property type="match status" value="1"/>
</dbReference>
<dbReference type="InterPro" id="IPR006115">
    <property type="entry name" value="6PGDH_NADP-bd"/>
</dbReference>